<feature type="region of interest" description="Disordered" evidence="6">
    <location>
        <begin position="327"/>
        <end position="353"/>
    </location>
</feature>
<evidence type="ECO:0000256" key="6">
    <source>
        <dbReference type="SAM" id="MobiDB-lite"/>
    </source>
</evidence>
<dbReference type="RefSeq" id="XP_014668407.1">
    <property type="nucleotide sequence ID" value="XM_014812921.1"/>
</dbReference>
<keyword evidence="8" id="KW-1185">Reference proteome</keyword>
<evidence type="ECO:0000256" key="5">
    <source>
        <dbReference type="PROSITE-ProRule" id="PRU00042"/>
    </source>
</evidence>
<dbReference type="InterPro" id="IPR013087">
    <property type="entry name" value="Znf_C2H2_type"/>
</dbReference>
<reference evidence="9" key="1">
    <citation type="submission" date="2025-08" db="UniProtKB">
        <authorList>
            <consortium name="RefSeq"/>
        </authorList>
    </citation>
    <scope>IDENTIFICATION</scope>
</reference>
<name>A0ABM1E886_PRICU</name>
<dbReference type="Proteomes" id="UP000695022">
    <property type="component" value="Unplaced"/>
</dbReference>
<keyword evidence="2" id="KW-0677">Repeat</keyword>
<dbReference type="Pfam" id="PF00096">
    <property type="entry name" value="zf-C2H2"/>
    <property type="match status" value="2"/>
</dbReference>
<evidence type="ECO:0000313" key="8">
    <source>
        <dbReference type="Proteomes" id="UP000695022"/>
    </source>
</evidence>
<evidence type="ECO:0000256" key="3">
    <source>
        <dbReference type="ARBA" id="ARBA00022771"/>
    </source>
</evidence>
<feature type="domain" description="C2H2-type" evidence="7">
    <location>
        <begin position="44"/>
        <end position="67"/>
    </location>
</feature>
<evidence type="ECO:0000256" key="4">
    <source>
        <dbReference type="ARBA" id="ARBA00022833"/>
    </source>
</evidence>
<keyword evidence="3 5" id="KW-0863">Zinc-finger</keyword>
<dbReference type="InterPro" id="IPR036236">
    <property type="entry name" value="Znf_C2H2_sf"/>
</dbReference>
<dbReference type="PROSITE" id="PS50157">
    <property type="entry name" value="ZINC_FINGER_C2H2_2"/>
    <property type="match status" value="5"/>
</dbReference>
<dbReference type="SUPFAM" id="SSF57667">
    <property type="entry name" value="beta-beta-alpha zinc fingers"/>
    <property type="match status" value="3"/>
</dbReference>
<dbReference type="SMART" id="SM00355">
    <property type="entry name" value="ZnF_C2H2"/>
    <property type="match status" value="7"/>
</dbReference>
<evidence type="ECO:0000313" key="9">
    <source>
        <dbReference type="RefSeq" id="XP_014668407.1"/>
    </source>
</evidence>
<gene>
    <name evidence="9" type="primary">LOC106809735</name>
</gene>
<evidence type="ECO:0000256" key="2">
    <source>
        <dbReference type="ARBA" id="ARBA00022737"/>
    </source>
</evidence>
<dbReference type="GeneID" id="106809735"/>
<sequence>MAYVILNELSKFDRSLHMMQHSHYPAAADLHAVAPPAGSSDTYYRCTACSECFFTECAFLMHSRTVHCKVLVSQGHNPDTRTMEPQGTDVSMHVDRESTVVIKVEAADESDMPSTEDAGPPSTSVSVNVDAAALLQVSNGETMPLQNSNDDVASTCDMKLSLPAMSQYSGAPCGSIADVSRLRMDTTADFLHYLVDAESSESTEHASDGTHAWLKESRKRLPNTRDNLVQGGNSLTCAANSANLVQATYAPPFTQLSVAPEAQWSGQAMPWPHRCDRCGVTFECAALLRTHAAQQHNVAGAYSCATCDTQFPSELLLRIHSRTHVGENNRGLQRSSAAKQTRDAARCDVGEKPQQQKQRHECRTCGTTFSSLVHLRTHTRTHTGDRPYKCDICFAGFGDSSNMRRHRRIHTGEKPYVCRVCGAAFNVSSNLKAHMQKVHAGVKPFSCQLCDAAFNMSSTLRSHVCQAALPTTRKQ</sequence>
<protein>
    <submittedName>
        <fullName evidence="9">Zinc finger protein 442-like isoform X1</fullName>
    </submittedName>
</protein>
<feature type="domain" description="C2H2-type" evidence="7">
    <location>
        <begin position="388"/>
        <end position="415"/>
    </location>
</feature>
<evidence type="ECO:0000259" key="7">
    <source>
        <dbReference type="PROSITE" id="PS50157"/>
    </source>
</evidence>
<feature type="compositionally biased region" description="Basic and acidic residues" evidence="6">
    <location>
        <begin position="340"/>
        <end position="351"/>
    </location>
</feature>
<dbReference type="PANTHER" id="PTHR24408:SF61">
    <property type="entry name" value="E3 SUMO-PROTEIN LIGASE ZNF451"/>
    <property type="match status" value="1"/>
</dbReference>
<feature type="compositionally biased region" description="Polar residues" evidence="6">
    <location>
        <begin position="330"/>
        <end position="339"/>
    </location>
</feature>
<dbReference type="PROSITE" id="PS00028">
    <property type="entry name" value="ZINC_FINGER_C2H2_1"/>
    <property type="match status" value="5"/>
</dbReference>
<keyword evidence="1" id="KW-0479">Metal-binding</keyword>
<keyword evidence="4" id="KW-0862">Zinc</keyword>
<dbReference type="Gene3D" id="3.30.160.60">
    <property type="entry name" value="Classic Zinc Finger"/>
    <property type="match status" value="5"/>
</dbReference>
<feature type="domain" description="C2H2-type" evidence="7">
    <location>
        <begin position="416"/>
        <end position="444"/>
    </location>
</feature>
<proteinExistence type="predicted"/>
<feature type="domain" description="C2H2-type" evidence="7">
    <location>
        <begin position="302"/>
        <end position="329"/>
    </location>
</feature>
<organism evidence="8 9">
    <name type="scientific">Priapulus caudatus</name>
    <name type="common">Priapulid worm</name>
    <dbReference type="NCBI Taxonomy" id="37621"/>
    <lineage>
        <taxon>Eukaryota</taxon>
        <taxon>Metazoa</taxon>
        <taxon>Ecdysozoa</taxon>
        <taxon>Scalidophora</taxon>
        <taxon>Priapulida</taxon>
        <taxon>Priapulimorpha</taxon>
        <taxon>Priapulimorphida</taxon>
        <taxon>Priapulidae</taxon>
        <taxon>Priapulus</taxon>
    </lineage>
</organism>
<accession>A0ABM1E886</accession>
<evidence type="ECO:0000256" key="1">
    <source>
        <dbReference type="ARBA" id="ARBA00022723"/>
    </source>
</evidence>
<dbReference type="Pfam" id="PF13912">
    <property type="entry name" value="zf-C2H2_6"/>
    <property type="match status" value="1"/>
</dbReference>
<feature type="domain" description="C2H2-type" evidence="7">
    <location>
        <begin position="360"/>
        <end position="387"/>
    </location>
</feature>
<dbReference type="PANTHER" id="PTHR24408">
    <property type="entry name" value="ZINC FINGER PROTEIN"/>
    <property type="match status" value="1"/>
</dbReference>